<evidence type="ECO:0000313" key="1">
    <source>
        <dbReference type="EMBL" id="QHS95850.1"/>
    </source>
</evidence>
<dbReference type="AlphaFoldDB" id="A0A6C0BUU4"/>
<reference evidence="1" key="1">
    <citation type="journal article" date="2020" name="Nature">
        <title>Giant virus diversity and host interactions through global metagenomics.</title>
        <authorList>
            <person name="Schulz F."/>
            <person name="Roux S."/>
            <person name="Paez-Espino D."/>
            <person name="Jungbluth S."/>
            <person name="Walsh D.A."/>
            <person name="Denef V.J."/>
            <person name="McMahon K.D."/>
            <person name="Konstantinidis K.T."/>
            <person name="Eloe-Fadrosh E.A."/>
            <person name="Kyrpides N.C."/>
            <person name="Woyke T."/>
        </authorList>
    </citation>
    <scope>NUCLEOTIDE SEQUENCE</scope>
    <source>
        <strain evidence="1">GVMAG-M-3300018868-6</strain>
    </source>
</reference>
<accession>A0A6C0BUU4</accession>
<sequence length="108" mass="12653">MSFTAVFNTDVYGRYGHSPRRRFKRVPSTFPKEAPLEDVIAEARRQGAKLVVLTGTKRGKYYFKMQTDPNITTEEIIAECKRHMNTTTRVLKNGTRRTKWDTRTIWIL</sequence>
<dbReference type="EMBL" id="MN739259">
    <property type="protein sequence ID" value="QHS95850.1"/>
    <property type="molecule type" value="Genomic_DNA"/>
</dbReference>
<proteinExistence type="predicted"/>
<protein>
    <submittedName>
        <fullName evidence="1">Uncharacterized protein</fullName>
    </submittedName>
</protein>
<name>A0A6C0BUU4_9ZZZZ</name>
<organism evidence="1">
    <name type="scientific">viral metagenome</name>
    <dbReference type="NCBI Taxonomy" id="1070528"/>
    <lineage>
        <taxon>unclassified sequences</taxon>
        <taxon>metagenomes</taxon>
        <taxon>organismal metagenomes</taxon>
    </lineage>
</organism>